<gene>
    <name evidence="2" type="ORF">LVJ81_05980</name>
</gene>
<name>A0ABY4ECW7_VITST</name>
<dbReference type="RefSeq" id="WP_019957777.1">
    <property type="nucleotide sequence ID" value="NZ_CP091512.1"/>
</dbReference>
<reference evidence="2" key="2">
    <citation type="journal article" date="2022" name="Res Sq">
        <title>Evolution of multicellular longitudinally dividing oral cavity symbionts (Neisseriaceae).</title>
        <authorList>
            <person name="Nyongesa S."/>
            <person name="Weber P."/>
            <person name="Bernet E."/>
            <person name="Pullido F."/>
            <person name="Nieckarz M."/>
            <person name="Delaby M."/>
            <person name="Nieves C."/>
            <person name="Viehboeck T."/>
            <person name="Krause N."/>
            <person name="Rivera-Millot A."/>
            <person name="Nakamura A."/>
            <person name="Vischer N."/>
            <person name="VanNieuwenhze M."/>
            <person name="Brun Y."/>
            <person name="Cava F."/>
            <person name="Bulgheresi S."/>
            <person name="Veyrier F."/>
        </authorList>
    </citation>
    <scope>NUCLEOTIDE SEQUENCE</scope>
    <source>
        <strain evidence="2">SAG 1488-6</strain>
    </source>
</reference>
<evidence type="ECO:0000313" key="3">
    <source>
        <dbReference type="Proteomes" id="UP000832034"/>
    </source>
</evidence>
<keyword evidence="3" id="KW-1185">Reference proteome</keyword>
<keyword evidence="1" id="KW-0472">Membrane</keyword>
<keyword evidence="1" id="KW-0812">Transmembrane</keyword>
<proteinExistence type="predicted"/>
<evidence type="ECO:0000256" key="1">
    <source>
        <dbReference type="SAM" id="Phobius"/>
    </source>
</evidence>
<dbReference type="Proteomes" id="UP000832034">
    <property type="component" value="Chromosome"/>
</dbReference>
<feature type="transmembrane region" description="Helical" evidence="1">
    <location>
        <begin position="14"/>
        <end position="32"/>
    </location>
</feature>
<keyword evidence="1" id="KW-1133">Transmembrane helix</keyword>
<dbReference type="EMBL" id="CP091512">
    <property type="protein sequence ID" value="UOO93571.1"/>
    <property type="molecule type" value="Genomic_DNA"/>
</dbReference>
<accession>A0ABY4ECW7</accession>
<protein>
    <submittedName>
        <fullName evidence="2">Uncharacterized protein</fullName>
    </submittedName>
</protein>
<organism evidence="2 3">
    <name type="scientific">Vitreoscilla stercoraria</name>
    <dbReference type="NCBI Taxonomy" id="61"/>
    <lineage>
        <taxon>Bacteria</taxon>
        <taxon>Pseudomonadati</taxon>
        <taxon>Pseudomonadota</taxon>
        <taxon>Betaproteobacteria</taxon>
        <taxon>Neisseriales</taxon>
        <taxon>Neisseriaceae</taxon>
        <taxon>Vitreoscilla</taxon>
    </lineage>
</organism>
<sequence>MDILQSLSSSNLNGWWLLLGLIMISPTIYRLSEILTTRVIARFFKPKKNLVIKHFHDGKLVSTTILKVDVNEPIIFNHSPDSSDKDTD</sequence>
<evidence type="ECO:0000313" key="2">
    <source>
        <dbReference type="EMBL" id="UOO93571.1"/>
    </source>
</evidence>
<reference evidence="2" key="1">
    <citation type="submission" date="2021-12" db="EMBL/GenBank/DDBJ databases">
        <authorList>
            <person name="Veyrier F.J."/>
        </authorList>
    </citation>
    <scope>NUCLEOTIDE SEQUENCE</scope>
    <source>
        <strain evidence="2">SAG 1488-6</strain>
    </source>
</reference>